<dbReference type="InterPro" id="IPR002504">
    <property type="entry name" value="NADK"/>
</dbReference>
<name>A0ABP6WJE0_9PSEU</name>
<organism evidence="1 2">
    <name type="scientific">Amycolatopsis ultiminotia</name>
    <dbReference type="NCBI Taxonomy" id="543629"/>
    <lineage>
        <taxon>Bacteria</taxon>
        <taxon>Bacillati</taxon>
        <taxon>Actinomycetota</taxon>
        <taxon>Actinomycetes</taxon>
        <taxon>Pseudonocardiales</taxon>
        <taxon>Pseudonocardiaceae</taxon>
        <taxon>Amycolatopsis</taxon>
    </lineage>
</organism>
<dbReference type="GO" id="GO:0016301">
    <property type="term" value="F:kinase activity"/>
    <property type="evidence" value="ECO:0007669"/>
    <property type="project" value="UniProtKB-KW"/>
</dbReference>
<evidence type="ECO:0000313" key="2">
    <source>
        <dbReference type="Proteomes" id="UP001500689"/>
    </source>
</evidence>
<comment type="caution">
    <text evidence="1">The sequence shown here is derived from an EMBL/GenBank/DDBJ whole genome shotgun (WGS) entry which is preliminary data.</text>
</comment>
<dbReference type="InterPro" id="IPR016064">
    <property type="entry name" value="NAD/diacylglycerol_kinase_sf"/>
</dbReference>
<accession>A0ABP6WJE0</accession>
<gene>
    <name evidence="1" type="ORF">GCM10022222_40060</name>
</gene>
<reference evidence="2" key="1">
    <citation type="journal article" date="2019" name="Int. J. Syst. Evol. Microbiol.">
        <title>The Global Catalogue of Microorganisms (GCM) 10K type strain sequencing project: providing services to taxonomists for standard genome sequencing and annotation.</title>
        <authorList>
            <consortium name="The Broad Institute Genomics Platform"/>
            <consortium name="The Broad Institute Genome Sequencing Center for Infectious Disease"/>
            <person name="Wu L."/>
            <person name="Ma J."/>
        </authorList>
    </citation>
    <scope>NUCLEOTIDE SEQUENCE [LARGE SCALE GENOMIC DNA]</scope>
    <source>
        <strain evidence="2">JCM 16898</strain>
    </source>
</reference>
<keyword evidence="1" id="KW-0418">Kinase</keyword>
<dbReference type="Pfam" id="PF01513">
    <property type="entry name" value="NAD_kinase"/>
    <property type="match status" value="1"/>
</dbReference>
<dbReference type="PANTHER" id="PTHR40697:SF3">
    <property type="entry name" value="ACETOIN CATABOLISM PROTEIN X"/>
    <property type="match status" value="1"/>
</dbReference>
<dbReference type="InterPro" id="IPR039065">
    <property type="entry name" value="AcoX-like"/>
</dbReference>
<dbReference type="SUPFAM" id="SSF111331">
    <property type="entry name" value="NAD kinase/diacylglycerol kinase-like"/>
    <property type="match status" value="1"/>
</dbReference>
<protein>
    <submittedName>
        <fullName evidence="1">NAD(+)/NADH kinase</fullName>
    </submittedName>
</protein>
<dbReference type="EMBL" id="BAAAZN010000008">
    <property type="protein sequence ID" value="GAA3552421.1"/>
    <property type="molecule type" value="Genomic_DNA"/>
</dbReference>
<keyword evidence="1" id="KW-0808">Transferase</keyword>
<dbReference type="PANTHER" id="PTHR40697">
    <property type="entry name" value="ACETOIN CATABOLISM PROTEIN X"/>
    <property type="match status" value="1"/>
</dbReference>
<dbReference type="InterPro" id="IPR017438">
    <property type="entry name" value="ATP-NAD_kinase_N"/>
</dbReference>
<proteinExistence type="predicted"/>
<evidence type="ECO:0000313" key="1">
    <source>
        <dbReference type="EMBL" id="GAA3552421.1"/>
    </source>
</evidence>
<keyword evidence="2" id="KW-1185">Reference proteome</keyword>
<sequence length="382" mass="39241">MGHLGEIVGCNPVHLCPSVVFGVSAGYGQDRGRGDVVVGGAVAGIVANPVSGRDIRRLGAWASVFPADGRAGLVQRLLSAFAVAGVRRVLVSTDRGGISAAVLRALGRESAARPEVEFCEQDPFTGCAQDTVDAVRWMVDAGASVIVCLGGDGTARVAASVCGDVPLLALFTGTDNAFPQMREATVAGLAAGLVATGKVDVDLVAERVSVLEVVTKNRRAIALVDVAVTMSKHVGAEASGEPAALTELYCTFAEPDGIGLSSVAGQLCPSPRSSPDGVALQLGPADECANVVHALIAPKLVRPIGVRGWSVLRPGVRVDLAADGGVIAVDGARELELKNGEGAYVELRSDGPWCVDVRAVMAEAATQGLLRDASGPRNERRR</sequence>
<dbReference type="Proteomes" id="UP001500689">
    <property type="component" value="Unassembled WGS sequence"/>
</dbReference>
<dbReference type="Gene3D" id="3.40.50.10330">
    <property type="entry name" value="Probable inorganic polyphosphate/atp-NAD kinase, domain 1"/>
    <property type="match status" value="1"/>
</dbReference>